<dbReference type="Proteomes" id="UP000812961">
    <property type="component" value="Unassembled WGS sequence"/>
</dbReference>
<dbReference type="CDD" id="cd20736">
    <property type="entry name" value="PoNe_Nuclease"/>
    <property type="match status" value="1"/>
</dbReference>
<evidence type="ECO:0000256" key="1">
    <source>
        <dbReference type="ARBA" id="ARBA00006738"/>
    </source>
</evidence>
<evidence type="ECO:0000313" key="4">
    <source>
        <dbReference type="Proteomes" id="UP000812961"/>
    </source>
</evidence>
<sequence>MASHIALGKKGESIAVAHLQLHHYNIIALNWRHRRKEIDIIAGKEDCLVFVEVKTLATDLYGWPEQHVTTVKRRNIQSVATAYMNKMLQLPKIIRFDVISITFQPNGLYELVHIEDAF</sequence>
<organism evidence="3 4">
    <name type="scientific">Chitinophaga rhizophila</name>
    <dbReference type="NCBI Taxonomy" id="2866212"/>
    <lineage>
        <taxon>Bacteria</taxon>
        <taxon>Pseudomonadati</taxon>
        <taxon>Bacteroidota</taxon>
        <taxon>Chitinophagia</taxon>
        <taxon>Chitinophagales</taxon>
        <taxon>Chitinophagaceae</taxon>
        <taxon>Chitinophaga</taxon>
    </lineage>
</organism>
<accession>A0ABS7GKC8</accession>
<dbReference type="RefSeq" id="WP_220252224.1">
    <property type="nucleotide sequence ID" value="NZ_JAICCF010000004.1"/>
</dbReference>
<reference evidence="3 4" key="1">
    <citation type="submission" date="2021-08" db="EMBL/GenBank/DDBJ databases">
        <title>The genome sequence of Chitinophaga sp. B61.</title>
        <authorList>
            <person name="Zhang X."/>
        </authorList>
    </citation>
    <scope>NUCLEOTIDE SEQUENCE [LARGE SCALE GENOMIC DNA]</scope>
    <source>
        <strain evidence="3 4">B61</strain>
    </source>
</reference>
<dbReference type="Gene3D" id="3.40.1350.10">
    <property type="match status" value="1"/>
</dbReference>
<dbReference type="InterPro" id="IPR011335">
    <property type="entry name" value="Restrct_endonuc-II-like"/>
</dbReference>
<dbReference type="HAMAP" id="MF_00048">
    <property type="entry name" value="UPF0102"/>
    <property type="match status" value="1"/>
</dbReference>
<dbReference type="SUPFAM" id="SSF52980">
    <property type="entry name" value="Restriction endonuclease-like"/>
    <property type="match status" value="1"/>
</dbReference>
<evidence type="ECO:0000313" key="3">
    <source>
        <dbReference type="EMBL" id="MBW8686893.1"/>
    </source>
</evidence>
<dbReference type="EMBL" id="JAICCF010000004">
    <property type="protein sequence ID" value="MBW8686893.1"/>
    <property type="molecule type" value="Genomic_DNA"/>
</dbReference>
<comment type="caution">
    <text evidence="3">The sequence shown here is derived from an EMBL/GenBank/DDBJ whole genome shotgun (WGS) entry which is preliminary data.</text>
</comment>
<dbReference type="PANTHER" id="PTHR34039">
    <property type="entry name" value="UPF0102 PROTEIN YRAN"/>
    <property type="match status" value="1"/>
</dbReference>
<dbReference type="PANTHER" id="PTHR34039:SF1">
    <property type="entry name" value="UPF0102 PROTEIN YRAN"/>
    <property type="match status" value="1"/>
</dbReference>
<dbReference type="Pfam" id="PF02021">
    <property type="entry name" value="UPF0102"/>
    <property type="match status" value="1"/>
</dbReference>
<dbReference type="InterPro" id="IPR003509">
    <property type="entry name" value="UPF0102_YraN-like"/>
</dbReference>
<proteinExistence type="inferred from homology"/>
<gene>
    <name evidence="3" type="ORF">K1Y79_21335</name>
</gene>
<keyword evidence="4" id="KW-1185">Reference proteome</keyword>
<name>A0ABS7GKC8_9BACT</name>
<comment type="similarity">
    <text evidence="1 2">Belongs to the UPF0102 family.</text>
</comment>
<evidence type="ECO:0000256" key="2">
    <source>
        <dbReference type="HAMAP-Rule" id="MF_00048"/>
    </source>
</evidence>
<protein>
    <recommendedName>
        <fullName evidence="2">UPF0102 protein K1Y79_21335</fullName>
    </recommendedName>
</protein>
<dbReference type="InterPro" id="IPR011856">
    <property type="entry name" value="tRNA_endonuc-like_dom_sf"/>
</dbReference>